<evidence type="ECO:0000256" key="1">
    <source>
        <dbReference type="ARBA" id="ARBA00001936"/>
    </source>
</evidence>
<dbReference type="EMBL" id="BLVP01000007">
    <property type="protein sequence ID" value="GFM36834.1"/>
    <property type="molecule type" value="Genomic_DNA"/>
</dbReference>
<proteinExistence type="inferred from homology"/>
<evidence type="ECO:0000313" key="19">
    <source>
        <dbReference type="Proteomes" id="UP000503820"/>
    </source>
</evidence>
<dbReference type="SUPFAM" id="SSF51246">
    <property type="entry name" value="Rudiment single hybrid motif"/>
    <property type="match status" value="1"/>
</dbReference>
<dbReference type="InterPro" id="IPR020561">
    <property type="entry name" value="PRibGlycinamid_synth_ATP-grasp"/>
</dbReference>
<dbReference type="Pfam" id="PF02844">
    <property type="entry name" value="GARS_N"/>
    <property type="match status" value="1"/>
</dbReference>
<dbReference type="Gene3D" id="3.30.1490.20">
    <property type="entry name" value="ATP-grasp fold, A domain"/>
    <property type="match status" value="1"/>
</dbReference>
<dbReference type="EC" id="6.3.4.13" evidence="4 14"/>
<sequence length="422" mass="44542">MRILIVGNGGREHALAWKLRQSPKVKDIFIAPGNGGTALEGTNVPIAVDDLPALVAFAKEQGIDLVVPGPELPLVLGIKDALDLAGIPCFGPNAFAAQLEGSKAFAKYIMEEAGVPTAAFGVFNEFEDAREYVLNVGAPIVVKADGLAAGKGVVVAQTTDEAITALEEIMLKQAFGSSGAHVVIEECLVGEEVSFIAFCDGKTVKPLPSSQDHKAAGEGDTGPNTGGMGAYSPAPALPADRYDEIIDLVMKPVCETLGRKDKPFIGILYAGLMMTAKGPYVLEFNVRFGDPECQPLLMRLHSDLAEVMMACVQGRLAETPLEAKPETTLGVVVAAEGYPGSYPRGMEISGFEEAETVPGVKVFQAGTVLDNGVTRANGGRVLCVTALGATLAEAQKRAYEGVAKIRMDKAYYRRDIGFKGLR</sequence>
<comment type="similarity">
    <text evidence="11 14">Belongs to the GARS family.</text>
</comment>
<dbReference type="InterPro" id="IPR016185">
    <property type="entry name" value="PreATP-grasp_dom_sf"/>
</dbReference>
<dbReference type="PANTHER" id="PTHR43472">
    <property type="entry name" value="PHOSPHORIBOSYLAMINE--GLYCINE LIGASE"/>
    <property type="match status" value="1"/>
</dbReference>
<dbReference type="Proteomes" id="UP000503820">
    <property type="component" value="Unassembled WGS sequence"/>
</dbReference>
<dbReference type="InterPro" id="IPR020559">
    <property type="entry name" value="PRibGlycinamide_synth_CS"/>
</dbReference>
<evidence type="ECO:0000256" key="12">
    <source>
        <dbReference type="ARBA" id="ARBA00042242"/>
    </source>
</evidence>
<keyword evidence="5 14" id="KW-0436">Ligase</keyword>
<evidence type="ECO:0000256" key="6">
    <source>
        <dbReference type="ARBA" id="ARBA00022723"/>
    </source>
</evidence>
<keyword evidence="6" id="KW-0479">Metal-binding</keyword>
<evidence type="ECO:0000259" key="17">
    <source>
        <dbReference type="PROSITE" id="PS50975"/>
    </source>
</evidence>
<dbReference type="InterPro" id="IPR000115">
    <property type="entry name" value="PRibGlycinamide_synth"/>
</dbReference>
<dbReference type="InterPro" id="IPR011761">
    <property type="entry name" value="ATP-grasp"/>
</dbReference>
<comment type="catalytic activity">
    <reaction evidence="14">
        <text>5-phospho-beta-D-ribosylamine + glycine + ATP = N(1)-(5-phospho-beta-D-ribosyl)glycinamide + ADP + phosphate + H(+)</text>
        <dbReference type="Rhea" id="RHEA:17453"/>
        <dbReference type="ChEBI" id="CHEBI:15378"/>
        <dbReference type="ChEBI" id="CHEBI:30616"/>
        <dbReference type="ChEBI" id="CHEBI:43474"/>
        <dbReference type="ChEBI" id="CHEBI:57305"/>
        <dbReference type="ChEBI" id="CHEBI:58681"/>
        <dbReference type="ChEBI" id="CHEBI:143788"/>
        <dbReference type="ChEBI" id="CHEBI:456216"/>
        <dbReference type="EC" id="6.3.4.13"/>
    </reaction>
</comment>
<comment type="pathway">
    <text evidence="3 14">Purine metabolism; IMP biosynthesis via de novo pathway; N(1)-(5-phospho-D-ribosyl)glycinamide from 5-phospho-alpha-D-ribose 1-diphosphate: step 2/2.</text>
</comment>
<dbReference type="SMART" id="SM01209">
    <property type="entry name" value="GARS_A"/>
    <property type="match status" value="1"/>
</dbReference>
<dbReference type="GO" id="GO:0005524">
    <property type="term" value="F:ATP binding"/>
    <property type="evidence" value="ECO:0007669"/>
    <property type="project" value="UniProtKB-UniRule"/>
</dbReference>
<evidence type="ECO:0000256" key="14">
    <source>
        <dbReference type="HAMAP-Rule" id="MF_00138"/>
    </source>
</evidence>
<feature type="domain" description="ATP-grasp" evidence="17">
    <location>
        <begin position="107"/>
        <end position="313"/>
    </location>
</feature>
<dbReference type="RefSeq" id="WP_174409483.1">
    <property type="nucleotide sequence ID" value="NZ_BLVP01000007.1"/>
</dbReference>
<dbReference type="InterPro" id="IPR020562">
    <property type="entry name" value="PRibGlycinamide_synth_N"/>
</dbReference>
<keyword evidence="7 15" id="KW-0547">Nucleotide-binding</keyword>
<dbReference type="SUPFAM" id="SSF52440">
    <property type="entry name" value="PreATP-grasp domain"/>
    <property type="match status" value="1"/>
</dbReference>
<evidence type="ECO:0000256" key="15">
    <source>
        <dbReference type="PROSITE-ProRule" id="PRU00409"/>
    </source>
</evidence>
<dbReference type="InterPro" id="IPR037123">
    <property type="entry name" value="PRibGlycinamide_synth_C_sf"/>
</dbReference>
<gene>
    <name evidence="14 18" type="primary">purD</name>
    <name evidence="18" type="ORF">DSM19430T_15180</name>
</gene>
<dbReference type="SMART" id="SM01210">
    <property type="entry name" value="GARS_C"/>
    <property type="match status" value="1"/>
</dbReference>
<keyword evidence="19" id="KW-1185">Reference proteome</keyword>
<dbReference type="FunFam" id="3.90.600.10:FF:000001">
    <property type="entry name" value="Trifunctional purine biosynthetic protein adenosine-3"/>
    <property type="match status" value="1"/>
</dbReference>
<dbReference type="Pfam" id="PF02843">
    <property type="entry name" value="GARS_C"/>
    <property type="match status" value="1"/>
</dbReference>
<dbReference type="InterPro" id="IPR020560">
    <property type="entry name" value="PRibGlycinamide_synth_C-dom"/>
</dbReference>
<dbReference type="AlphaFoldDB" id="A0A7J0BUZ5"/>
<dbReference type="Pfam" id="PF01071">
    <property type="entry name" value="GARS_A"/>
    <property type="match status" value="1"/>
</dbReference>
<reference evidence="18 19" key="1">
    <citation type="submission" date="2020-05" db="EMBL/GenBank/DDBJ databases">
        <title>Draft genome sequence of Desulfovibrio psychrotolerans JS1T.</title>
        <authorList>
            <person name="Ueno A."/>
            <person name="Tamazawa S."/>
            <person name="Tamamura S."/>
            <person name="Murakami T."/>
            <person name="Kiyama T."/>
            <person name="Inomata H."/>
            <person name="Amano Y."/>
            <person name="Miyakawa K."/>
            <person name="Tamaki H."/>
            <person name="Naganuma T."/>
            <person name="Kaneko K."/>
        </authorList>
    </citation>
    <scope>NUCLEOTIDE SEQUENCE [LARGE SCALE GENOMIC DNA]</scope>
    <source>
        <strain evidence="18 19">JS1</strain>
    </source>
</reference>
<dbReference type="GO" id="GO:0004637">
    <property type="term" value="F:phosphoribosylamine-glycine ligase activity"/>
    <property type="evidence" value="ECO:0007669"/>
    <property type="project" value="UniProtKB-UniRule"/>
</dbReference>
<dbReference type="InterPro" id="IPR011054">
    <property type="entry name" value="Rudment_hybrid_motif"/>
</dbReference>
<dbReference type="InterPro" id="IPR013815">
    <property type="entry name" value="ATP_grasp_subdomain_1"/>
</dbReference>
<dbReference type="FunFam" id="3.30.1490.20:FF:000006">
    <property type="entry name" value="phosphoribosylamine--glycine ligase, chloroplastic-like"/>
    <property type="match status" value="1"/>
</dbReference>
<evidence type="ECO:0000256" key="9">
    <source>
        <dbReference type="ARBA" id="ARBA00022840"/>
    </source>
</evidence>
<dbReference type="GO" id="GO:0006189">
    <property type="term" value="P:'de novo' IMP biosynthetic process"/>
    <property type="evidence" value="ECO:0007669"/>
    <property type="project" value="UniProtKB-UniRule"/>
</dbReference>
<dbReference type="PROSITE" id="PS00184">
    <property type="entry name" value="GARS"/>
    <property type="match status" value="1"/>
</dbReference>
<comment type="caution">
    <text evidence="18">The sequence shown here is derived from an EMBL/GenBank/DDBJ whole genome shotgun (WGS) entry which is preliminary data.</text>
</comment>
<comment type="cofactor">
    <cofactor evidence="1">
        <name>Mn(2+)</name>
        <dbReference type="ChEBI" id="CHEBI:29035"/>
    </cofactor>
</comment>
<keyword evidence="10" id="KW-0464">Manganese</keyword>
<evidence type="ECO:0000256" key="13">
    <source>
        <dbReference type="ARBA" id="ARBA00042864"/>
    </source>
</evidence>
<protein>
    <recommendedName>
        <fullName evidence="4 14">Phosphoribosylamine--glycine ligase</fullName>
        <ecNumber evidence="4 14">6.3.4.13</ecNumber>
    </recommendedName>
    <alternativeName>
        <fullName evidence="14">GARS</fullName>
    </alternativeName>
    <alternativeName>
        <fullName evidence="12 14">Glycinamide ribonucleotide synthetase</fullName>
    </alternativeName>
    <alternativeName>
        <fullName evidence="13 14">Phosphoribosylglycinamide synthetase</fullName>
    </alternativeName>
</protein>
<evidence type="ECO:0000256" key="2">
    <source>
        <dbReference type="ARBA" id="ARBA00001946"/>
    </source>
</evidence>
<dbReference type="PANTHER" id="PTHR43472:SF1">
    <property type="entry name" value="PHOSPHORIBOSYLAMINE--GLYCINE LIGASE, CHLOROPLASTIC"/>
    <property type="match status" value="1"/>
</dbReference>
<organism evidence="18 19">
    <name type="scientific">Desulfovibrio psychrotolerans</name>
    <dbReference type="NCBI Taxonomy" id="415242"/>
    <lineage>
        <taxon>Bacteria</taxon>
        <taxon>Pseudomonadati</taxon>
        <taxon>Thermodesulfobacteriota</taxon>
        <taxon>Desulfovibrionia</taxon>
        <taxon>Desulfovibrionales</taxon>
        <taxon>Desulfovibrionaceae</taxon>
        <taxon>Desulfovibrio</taxon>
    </lineage>
</organism>
<evidence type="ECO:0000256" key="5">
    <source>
        <dbReference type="ARBA" id="ARBA00022598"/>
    </source>
</evidence>
<evidence type="ECO:0000256" key="10">
    <source>
        <dbReference type="ARBA" id="ARBA00023211"/>
    </source>
</evidence>
<keyword evidence="9 15" id="KW-0067">ATP-binding</keyword>
<feature type="region of interest" description="Disordered" evidence="16">
    <location>
        <begin position="207"/>
        <end position="231"/>
    </location>
</feature>
<dbReference type="Gene3D" id="3.40.50.20">
    <property type="match status" value="1"/>
</dbReference>
<dbReference type="GO" id="GO:0046872">
    <property type="term" value="F:metal ion binding"/>
    <property type="evidence" value="ECO:0007669"/>
    <property type="project" value="UniProtKB-KW"/>
</dbReference>
<dbReference type="FunFam" id="3.40.50.20:FF:000006">
    <property type="entry name" value="Phosphoribosylamine--glycine ligase, chloroplastic"/>
    <property type="match status" value="1"/>
</dbReference>
<evidence type="ECO:0000256" key="8">
    <source>
        <dbReference type="ARBA" id="ARBA00022755"/>
    </source>
</evidence>
<dbReference type="PROSITE" id="PS50975">
    <property type="entry name" value="ATP_GRASP"/>
    <property type="match status" value="1"/>
</dbReference>
<dbReference type="FunFam" id="3.30.470.20:FF:000018">
    <property type="entry name" value="Trifunctional purine biosynthetic protein adenosine-3"/>
    <property type="match status" value="1"/>
</dbReference>
<dbReference type="NCBIfam" id="TIGR00877">
    <property type="entry name" value="purD"/>
    <property type="match status" value="1"/>
</dbReference>
<name>A0A7J0BUZ5_9BACT</name>
<dbReference type="GO" id="GO:0009113">
    <property type="term" value="P:purine nucleobase biosynthetic process"/>
    <property type="evidence" value="ECO:0007669"/>
    <property type="project" value="InterPro"/>
</dbReference>
<evidence type="ECO:0000313" key="18">
    <source>
        <dbReference type="EMBL" id="GFM36834.1"/>
    </source>
</evidence>
<comment type="cofactor">
    <cofactor evidence="2">
        <name>Mg(2+)</name>
        <dbReference type="ChEBI" id="CHEBI:18420"/>
    </cofactor>
</comment>
<dbReference type="UniPathway" id="UPA00074">
    <property type="reaction ID" value="UER00125"/>
</dbReference>
<evidence type="ECO:0000256" key="16">
    <source>
        <dbReference type="SAM" id="MobiDB-lite"/>
    </source>
</evidence>
<evidence type="ECO:0000256" key="11">
    <source>
        <dbReference type="ARBA" id="ARBA00038345"/>
    </source>
</evidence>
<evidence type="ECO:0000256" key="3">
    <source>
        <dbReference type="ARBA" id="ARBA00005174"/>
    </source>
</evidence>
<keyword evidence="8 14" id="KW-0658">Purine biosynthesis</keyword>
<accession>A0A7J0BUZ5</accession>
<evidence type="ECO:0000256" key="4">
    <source>
        <dbReference type="ARBA" id="ARBA00013255"/>
    </source>
</evidence>
<dbReference type="SUPFAM" id="SSF56059">
    <property type="entry name" value="Glutathione synthetase ATP-binding domain-like"/>
    <property type="match status" value="1"/>
</dbReference>
<evidence type="ECO:0000256" key="7">
    <source>
        <dbReference type="ARBA" id="ARBA00022741"/>
    </source>
</evidence>
<dbReference type="HAMAP" id="MF_00138">
    <property type="entry name" value="GARS"/>
    <property type="match status" value="1"/>
</dbReference>
<dbReference type="Gene3D" id="3.30.470.20">
    <property type="entry name" value="ATP-grasp fold, B domain"/>
    <property type="match status" value="1"/>
</dbReference>
<dbReference type="Gene3D" id="3.90.600.10">
    <property type="entry name" value="Phosphoribosylglycinamide synthetase, C-terminal domain"/>
    <property type="match status" value="1"/>
</dbReference>